<dbReference type="Pfam" id="PF17170">
    <property type="entry name" value="DUF5128"/>
    <property type="match status" value="1"/>
</dbReference>
<reference evidence="1 2" key="1">
    <citation type="submission" date="2016-11" db="EMBL/GenBank/DDBJ databases">
        <authorList>
            <person name="Jaros S."/>
            <person name="Januszkiewicz K."/>
            <person name="Wedrychowicz H."/>
        </authorList>
    </citation>
    <scope>NUCLEOTIDE SEQUENCE [LARGE SCALE GENOMIC DNA]</scope>
    <source>
        <strain evidence="1 2">DSM 26883</strain>
    </source>
</reference>
<evidence type="ECO:0000313" key="1">
    <source>
        <dbReference type="EMBL" id="SHE77430.1"/>
    </source>
</evidence>
<name>A0A1M4W8E0_9BACE</name>
<dbReference type="Proteomes" id="UP000184436">
    <property type="component" value="Unassembled WGS sequence"/>
</dbReference>
<dbReference type="STRING" id="871325.SAMN05444349_10614"/>
<proteinExistence type="predicted"/>
<organism evidence="1 2">
    <name type="scientific">Bacteroides faecichinchillae</name>
    <dbReference type="NCBI Taxonomy" id="871325"/>
    <lineage>
        <taxon>Bacteria</taxon>
        <taxon>Pseudomonadati</taxon>
        <taxon>Bacteroidota</taxon>
        <taxon>Bacteroidia</taxon>
        <taxon>Bacteroidales</taxon>
        <taxon>Bacteroidaceae</taxon>
        <taxon>Bacteroides</taxon>
    </lineage>
</organism>
<dbReference type="EMBL" id="FQVD01000006">
    <property type="protein sequence ID" value="SHE77430.1"/>
    <property type="molecule type" value="Genomic_DNA"/>
</dbReference>
<dbReference type="PROSITE" id="PS51257">
    <property type="entry name" value="PROKAR_LIPOPROTEIN"/>
    <property type="match status" value="1"/>
</dbReference>
<dbReference type="OrthoDB" id="1096118at2"/>
<keyword evidence="2" id="KW-1185">Reference proteome</keyword>
<dbReference type="InterPro" id="IPR011042">
    <property type="entry name" value="6-blade_b-propeller_TolB-like"/>
</dbReference>
<dbReference type="AlphaFoldDB" id="A0A1M4W8E0"/>
<dbReference type="RefSeq" id="WP_025074129.1">
    <property type="nucleotide sequence ID" value="NZ_FQVD01000006.1"/>
</dbReference>
<gene>
    <name evidence="1" type="ORF">SAMN05444349_10614</name>
</gene>
<protein>
    <submittedName>
        <fullName evidence="1">6-bladed beta-propeller protein</fullName>
    </submittedName>
</protein>
<evidence type="ECO:0000313" key="2">
    <source>
        <dbReference type="Proteomes" id="UP000184436"/>
    </source>
</evidence>
<accession>A0A1M4W8E0</accession>
<sequence length="378" mass="42343">MEKAKLLCLCFLLAGGIFSCTSKDKNNATIANNSSENTLTLCDYSKVTDTIDVPLSEWVEDCQLVHFDNSDSALFKFWWPTITDHYIGIRQHGGVYKLFDREGKYLYDIGKIGQGPGEYSGSLYSEVIDETGKAIYLAPFSNSSKLYKYNIDGTFEKSIDLKNDLNKPKIALNSDGSISLVNLCFDKKGIFSAVVDANDQVTTYLGKAEDITNPLDEKGNFSGFTNEIWSYGNTSDLTYMITGNDTLYIYDAQAGASKPLFALSNLPEKEDFFKIYFDLPQKYIVNLGRKGAIAVDKKTQDTHYIRLKNDKFGGIGAPLCFTNGYFFAMYEPIHLMNAIEKRLSESSCTENDKKVLKELLGSLNEDDNNVMFVGKLKK</sequence>
<dbReference type="Gene3D" id="2.120.10.30">
    <property type="entry name" value="TolB, C-terminal domain"/>
    <property type="match status" value="1"/>
</dbReference>